<dbReference type="GeneID" id="36330365"/>
<dbReference type="Proteomes" id="UP000194127">
    <property type="component" value="Unassembled WGS sequence"/>
</dbReference>
<organism evidence="3 4">
    <name type="scientific">Postia placenta MAD-698-R-SB12</name>
    <dbReference type="NCBI Taxonomy" id="670580"/>
    <lineage>
        <taxon>Eukaryota</taxon>
        <taxon>Fungi</taxon>
        <taxon>Dikarya</taxon>
        <taxon>Basidiomycota</taxon>
        <taxon>Agaricomycotina</taxon>
        <taxon>Agaricomycetes</taxon>
        <taxon>Polyporales</taxon>
        <taxon>Adustoporiaceae</taxon>
        <taxon>Rhodonia</taxon>
    </lineage>
</organism>
<dbReference type="RefSeq" id="XP_024338762.1">
    <property type="nucleotide sequence ID" value="XM_024485416.1"/>
</dbReference>
<sequence>MSNLENEIHTLRNLQRLFHEAFPEHLYDSTAVYLRGATSSVLAALGPRIAVMTRTRATESILSSIDTSAETIAVDGSTNIHIVRRLEDLTTVAYLGNAALVREEAALVVWADTELSVVDTFCGIELKIKNALQGQWPCNLPGPTELWDTLGYLGAEYQQPRFSVKSVPSNRYWPSAPPFEDIWSQSALADARSPKQLVPSLWALTPPPIRDIITIRTLTTTFHHEHEGDDLDLAGHIPFGRPPEGKQPTRHKEMNEKKRYRCTLCHTHRTFTRRGDARRHIRKSCKRSIHKVDQCPRCGDTLSRNDSVQRHAPICTGIPSKKRGHDKRDSGVGDDSFDARGRSDDELDRFIDLIG</sequence>
<evidence type="ECO:0000256" key="1">
    <source>
        <dbReference type="SAM" id="MobiDB-lite"/>
    </source>
</evidence>
<protein>
    <recommendedName>
        <fullName evidence="2">DUF7928 domain-containing protein</fullName>
    </recommendedName>
</protein>
<feature type="region of interest" description="Disordered" evidence="1">
    <location>
        <begin position="310"/>
        <end position="342"/>
    </location>
</feature>
<dbReference type="OrthoDB" id="654211at2759"/>
<gene>
    <name evidence="3" type="ORF">POSPLADRAFT_1142391</name>
</gene>
<feature type="domain" description="DUF7928" evidence="2">
    <location>
        <begin position="40"/>
        <end position="128"/>
    </location>
</feature>
<dbReference type="Gene3D" id="3.30.160.60">
    <property type="entry name" value="Classic Zinc Finger"/>
    <property type="match status" value="1"/>
</dbReference>
<evidence type="ECO:0000313" key="4">
    <source>
        <dbReference type="Proteomes" id="UP000194127"/>
    </source>
</evidence>
<accession>A0A1X6N025</accession>
<keyword evidence="4" id="KW-1185">Reference proteome</keyword>
<reference evidence="3 4" key="1">
    <citation type="submission" date="2017-04" db="EMBL/GenBank/DDBJ databases">
        <title>Genome Sequence of the Model Brown-Rot Fungus Postia placenta SB12.</title>
        <authorList>
            <consortium name="DOE Joint Genome Institute"/>
            <person name="Gaskell J."/>
            <person name="Kersten P."/>
            <person name="Larrondo L.F."/>
            <person name="Canessa P."/>
            <person name="Martinez D."/>
            <person name="Hibbett D."/>
            <person name="Schmoll M."/>
            <person name="Kubicek C.P."/>
            <person name="Martinez A.T."/>
            <person name="Yadav J."/>
            <person name="Master E."/>
            <person name="Magnuson J.K."/>
            <person name="James T."/>
            <person name="Yaver D."/>
            <person name="Berka R."/>
            <person name="Labutti K."/>
            <person name="Lipzen A."/>
            <person name="Aerts A."/>
            <person name="Barry K."/>
            <person name="Henrissat B."/>
            <person name="Blanchette R."/>
            <person name="Grigoriev I."/>
            <person name="Cullen D."/>
        </authorList>
    </citation>
    <scope>NUCLEOTIDE SEQUENCE [LARGE SCALE GENOMIC DNA]</scope>
    <source>
        <strain evidence="3 4">MAD-698-R-SB12</strain>
    </source>
</reference>
<dbReference type="AlphaFoldDB" id="A0A1X6N025"/>
<dbReference type="InterPro" id="IPR057688">
    <property type="entry name" value="DUF7928"/>
</dbReference>
<dbReference type="EMBL" id="KZ110597">
    <property type="protein sequence ID" value="OSX61968.1"/>
    <property type="molecule type" value="Genomic_DNA"/>
</dbReference>
<evidence type="ECO:0000313" key="3">
    <source>
        <dbReference type="EMBL" id="OSX61968.1"/>
    </source>
</evidence>
<proteinExistence type="predicted"/>
<evidence type="ECO:0000259" key="2">
    <source>
        <dbReference type="Pfam" id="PF25550"/>
    </source>
</evidence>
<feature type="compositionally biased region" description="Basic and acidic residues" evidence="1">
    <location>
        <begin position="326"/>
        <end position="342"/>
    </location>
</feature>
<name>A0A1X6N025_9APHY</name>
<dbReference type="Pfam" id="PF25550">
    <property type="entry name" value="DUF7928"/>
    <property type="match status" value="1"/>
</dbReference>